<dbReference type="PANTHER" id="PTHR45708:SF40">
    <property type="entry name" value="BASIC ENDOCHITINASE"/>
    <property type="match status" value="1"/>
</dbReference>
<evidence type="ECO:0000256" key="1">
    <source>
        <dbReference type="ARBA" id="ARBA00000822"/>
    </source>
</evidence>
<dbReference type="EC" id="3.2.1.14" evidence="2"/>
<dbReference type="Gene3D" id="3.20.20.80">
    <property type="entry name" value="Glycosidases"/>
    <property type="match status" value="1"/>
</dbReference>
<dbReference type="FunFam" id="3.20.20.80:FF:000015">
    <property type="entry name" value="Acidic endochitinase SE2"/>
    <property type="match status" value="1"/>
</dbReference>
<evidence type="ECO:0000256" key="5">
    <source>
        <dbReference type="ARBA" id="ARBA00023157"/>
    </source>
</evidence>
<keyword evidence="6" id="KW-0119">Carbohydrate metabolism</keyword>
<keyword evidence="8" id="KW-0624">Polysaccharide degradation</keyword>
<feature type="domain" description="GH18" evidence="13">
    <location>
        <begin position="25"/>
        <end position="297"/>
    </location>
</feature>
<keyword evidence="3 10" id="KW-0378">Hydrolase</keyword>
<evidence type="ECO:0000259" key="13">
    <source>
        <dbReference type="PROSITE" id="PS51910"/>
    </source>
</evidence>
<evidence type="ECO:0000256" key="8">
    <source>
        <dbReference type="ARBA" id="ARBA00023326"/>
    </source>
</evidence>
<dbReference type="AlphaFoldDB" id="A0ABD2YK53"/>
<evidence type="ECO:0000313" key="15">
    <source>
        <dbReference type="Proteomes" id="UP001630127"/>
    </source>
</evidence>
<evidence type="ECO:0000256" key="12">
    <source>
        <dbReference type="SAM" id="SignalP"/>
    </source>
</evidence>
<keyword evidence="7 10" id="KW-0326">Glycosidase</keyword>
<sequence>MSIKYYSPFLLLTILFSLILISESGRIVIYWGQDEREGTLRDTCASGLYQIVNIAFLSTFGNGQTPQLNLAGHCKPSSGSCQKLTNSIRQCQSQGIKIMLSIGGGEGSYSLSSADDARKVADYLWNHFLGGQANFRPLGDAVLDGIDFDIELGETHYAAMARRLSSYSQQGGRKVYLTAAPQCPFPDQKLGNALNTGLFDYVWIQFYNNPPCEYDSGNPDKFKNSWNQWTSSINAKNIFIGLPASKAAAGNGYVPKQVLTSQVLPFAKGSPKYGGIMLWDRYNDEQSGYSSAVKGSV</sequence>
<evidence type="ECO:0000256" key="2">
    <source>
        <dbReference type="ARBA" id="ARBA00012729"/>
    </source>
</evidence>
<dbReference type="InterPro" id="IPR050542">
    <property type="entry name" value="Glycosyl_Hydrlase18_Chitinase"/>
</dbReference>
<evidence type="ECO:0000256" key="9">
    <source>
        <dbReference type="ARBA" id="ARBA00059418"/>
    </source>
</evidence>
<keyword evidence="4" id="KW-0146">Chitin degradation</keyword>
<dbReference type="CDD" id="cd02877">
    <property type="entry name" value="GH18_hevamine_XipI_class_III"/>
    <property type="match status" value="1"/>
</dbReference>
<evidence type="ECO:0000256" key="11">
    <source>
        <dbReference type="RuleBase" id="RU004453"/>
    </source>
</evidence>
<keyword evidence="12" id="KW-0732">Signal</keyword>
<organism evidence="14 15">
    <name type="scientific">Cinchona calisaya</name>
    <dbReference type="NCBI Taxonomy" id="153742"/>
    <lineage>
        <taxon>Eukaryota</taxon>
        <taxon>Viridiplantae</taxon>
        <taxon>Streptophyta</taxon>
        <taxon>Embryophyta</taxon>
        <taxon>Tracheophyta</taxon>
        <taxon>Spermatophyta</taxon>
        <taxon>Magnoliopsida</taxon>
        <taxon>eudicotyledons</taxon>
        <taxon>Gunneridae</taxon>
        <taxon>Pentapetalae</taxon>
        <taxon>asterids</taxon>
        <taxon>lamiids</taxon>
        <taxon>Gentianales</taxon>
        <taxon>Rubiaceae</taxon>
        <taxon>Cinchonoideae</taxon>
        <taxon>Cinchoneae</taxon>
        <taxon>Cinchona</taxon>
    </lineage>
</organism>
<proteinExistence type="inferred from homology"/>
<dbReference type="SUPFAM" id="SSF51445">
    <property type="entry name" value="(Trans)glycosidases"/>
    <property type="match status" value="1"/>
</dbReference>
<keyword evidence="5" id="KW-1015">Disulfide bond</keyword>
<evidence type="ECO:0000256" key="3">
    <source>
        <dbReference type="ARBA" id="ARBA00022801"/>
    </source>
</evidence>
<comment type="catalytic activity">
    <reaction evidence="1">
        <text>Random endo-hydrolysis of N-acetyl-beta-D-glucosaminide (1-&gt;4)-beta-linkages in chitin and chitodextrins.</text>
        <dbReference type="EC" id="3.2.1.14"/>
    </reaction>
</comment>
<evidence type="ECO:0000313" key="14">
    <source>
        <dbReference type="EMBL" id="KAL3506854.1"/>
    </source>
</evidence>
<dbReference type="GO" id="GO:0006032">
    <property type="term" value="P:chitin catabolic process"/>
    <property type="evidence" value="ECO:0007669"/>
    <property type="project" value="UniProtKB-KW"/>
</dbReference>
<comment type="similarity">
    <text evidence="11">Belongs to the glycosyl hydrolase 18 family.</text>
</comment>
<evidence type="ECO:0000256" key="6">
    <source>
        <dbReference type="ARBA" id="ARBA00023277"/>
    </source>
</evidence>
<reference evidence="14 15" key="1">
    <citation type="submission" date="2024-11" db="EMBL/GenBank/DDBJ databases">
        <title>A near-complete genome assembly of Cinchona calisaya.</title>
        <authorList>
            <person name="Lian D.C."/>
            <person name="Zhao X.W."/>
            <person name="Wei L."/>
        </authorList>
    </citation>
    <scope>NUCLEOTIDE SEQUENCE [LARGE SCALE GENOMIC DNA]</scope>
    <source>
        <tissue evidence="14">Nenye</tissue>
    </source>
</reference>
<feature type="chain" id="PRO_5044804910" description="chitinase" evidence="12">
    <location>
        <begin position="25"/>
        <end position="297"/>
    </location>
</feature>
<feature type="signal peptide" evidence="12">
    <location>
        <begin position="1"/>
        <end position="24"/>
    </location>
</feature>
<keyword evidence="15" id="KW-1185">Reference proteome</keyword>
<comment type="caution">
    <text evidence="14">The sequence shown here is derived from an EMBL/GenBank/DDBJ whole genome shotgun (WGS) entry which is preliminary data.</text>
</comment>
<dbReference type="EMBL" id="JBJUIK010000013">
    <property type="protein sequence ID" value="KAL3506854.1"/>
    <property type="molecule type" value="Genomic_DNA"/>
</dbReference>
<dbReference type="GO" id="GO:0000272">
    <property type="term" value="P:polysaccharide catabolic process"/>
    <property type="evidence" value="ECO:0007669"/>
    <property type="project" value="UniProtKB-KW"/>
</dbReference>
<dbReference type="PROSITE" id="PS51910">
    <property type="entry name" value="GH18_2"/>
    <property type="match status" value="1"/>
</dbReference>
<dbReference type="Pfam" id="PF00704">
    <property type="entry name" value="Glyco_hydro_18"/>
    <property type="match status" value="1"/>
</dbReference>
<dbReference type="Proteomes" id="UP001630127">
    <property type="component" value="Unassembled WGS sequence"/>
</dbReference>
<evidence type="ECO:0000256" key="10">
    <source>
        <dbReference type="RuleBase" id="RU000489"/>
    </source>
</evidence>
<dbReference type="GO" id="GO:0008843">
    <property type="term" value="F:endochitinase activity"/>
    <property type="evidence" value="ECO:0007669"/>
    <property type="project" value="UniProtKB-EC"/>
</dbReference>
<accession>A0ABD2YK53</accession>
<protein>
    <recommendedName>
        <fullName evidence="2">chitinase</fullName>
        <ecNumber evidence="2">3.2.1.14</ecNumber>
    </recommendedName>
</protein>
<evidence type="ECO:0000256" key="7">
    <source>
        <dbReference type="ARBA" id="ARBA00023295"/>
    </source>
</evidence>
<evidence type="ECO:0000256" key="4">
    <source>
        <dbReference type="ARBA" id="ARBA00023024"/>
    </source>
</evidence>
<dbReference type="InterPro" id="IPR001223">
    <property type="entry name" value="Glyco_hydro18_cat"/>
</dbReference>
<comment type="function">
    <text evidence="9">This protein functions as a defense against chitin containing fungal pathogens.</text>
</comment>
<dbReference type="InterPro" id="IPR045321">
    <property type="entry name" value="Cts1-like"/>
</dbReference>
<dbReference type="InterPro" id="IPR001579">
    <property type="entry name" value="Glyco_hydro_18_chit_AS"/>
</dbReference>
<dbReference type="PROSITE" id="PS01095">
    <property type="entry name" value="GH18_1"/>
    <property type="match status" value="1"/>
</dbReference>
<gene>
    <name evidence="14" type="ORF">ACH5RR_032236</name>
</gene>
<name>A0ABD2YK53_9GENT</name>
<dbReference type="InterPro" id="IPR017853">
    <property type="entry name" value="GH"/>
</dbReference>
<dbReference type="PANTHER" id="PTHR45708">
    <property type="entry name" value="ENDOCHITINASE"/>
    <property type="match status" value="1"/>
</dbReference>